<comment type="subcellular location">
    <subcellularLocation>
        <location evidence="1">Membrane</location>
        <topology evidence="1">Single-pass type I membrane protein</topology>
    </subcellularLocation>
</comment>
<dbReference type="eggNOG" id="KOG2657">
    <property type="taxonomic scope" value="Eukaryota"/>
</dbReference>
<protein>
    <recommendedName>
        <fullName evidence="3">Nicastrin</fullName>
    </recommendedName>
</protein>
<reference evidence="13" key="1">
    <citation type="submission" date="2013-12" db="EMBL/GenBank/DDBJ databases">
        <title>The Genome Sequence of Aphanomyces invadans NJM9701.</title>
        <authorList>
            <consortium name="The Broad Institute Genomics Platform"/>
            <person name="Russ C."/>
            <person name="Tyler B."/>
            <person name="van West P."/>
            <person name="Dieguez-Uribeondo J."/>
            <person name="Young S.K."/>
            <person name="Zeng Q."/>
            <person name="Gargeya S."/>
            <person name="Fitzgerald M."/>
            <person name="Abouelleil A."/>
            <person name="Alvarado L."/>
            <person name="Chapman S.B."/>
            <person name="Gainer-Dewar J."/>
            <person name="Goldberg J."/>
            <person name="Griggs A."/>
            <person name="Gujja S."/>
            <person name="Hansen M."/>
            <person name="Howarth C."/>
            <person name="Imamovic A."/>
            <person name="Ireland A."/>
            <person name="Larimer J."/>
            <person name="McCowan C."/>
            <person name="Murphy C."/>
            <person name="Pearson M."/>
            <person name="Poon T.W."/>
            <person name="Priest M."/>
            <person name="Roberts A."/>
            <person name="Saif S."/>
            <person name="Shea T."/>
            <person name="Sykes S."/>
            <person name="Wortman J."/>
            <person name="Nusbaum C."/>
            <person name="Birren B."/>
        </authorList>
    </citation>
    <scope>NUCLEOTIDE SEQUENCE [LARGE SCALE GENOMIC DNA]</scope>
    <source>
        <strain evidence="13">NJM9701</strain>
    </source>
</reference>
<dbReference type="Gene3D" id="3.40.630.10">
    <property type="entry name" value="Zn peptidases"/>
    <property type="match status" value="1"/>
</dbReference>
<feature type="chain" id="PRO_5001537684" description="Nicastrin" evidence="11">
    <location>
        <begin position="31"/>
        <end position="721"/>
    </location>
</feature>
<keyword evidence="9" id="KW-0325">Glycoprotein</keyword>
<evidence type="ECO:0000256" key="4">
    <source>
        <dbReference type="ARBA" id="ARBA00022692"/>
    </source>
</evidence>
<dbReference type="GO" id="GO:0005886">
    <property type="term" value="C:plasma membrane"/>
    <property type="evidence" value="ECO:0007669"/>
    <property type="project" value="UniProtKB-ARBA"/>
</dbReference>
<keyword evidence="8 10" id="KW-0472">Membrane</keyword>
<comment type="similarity">
    <text evidence="2">Belongs to the nicastrin family.</text>
</comment>
<dbReference type="InterPro" id="IPR008710">
    <property type="entry name" value="Nicastrin"/>
</dbReference>
<keyword evidence="5 11" id="KW-0732">Signal</keyword>
<organism evidence="13">
    <name type="scientific">Aphanomyces invadans</name>
    <dbReference type="NCBI Taxonomy" id="157072"/>
    <lineage>
        <taxon>Eukaryota</taxon>
        <taxon>Sar</taxon>
        <taxon>Stramenopiles</taxon>
        <taxon>Oomycota</taxon>
        <taxon>Saprolegniomycetes</taxon>
        <taxon>Saprolegniales</taxon>
        <taxon>Verrucalvaceae</taxon>
        <taxon>Aphanomyces</taxon>
    </lineage>
</organism>
<accession>A0A024TNB7</accession>
<evidence type="ECO:0000259" key="12">
    <source>
        <dbReference type="Pfam" id="PF18266"/>
    </source>
</evidence>
<dbReference type="STRING" id="157072.A0A024TNB7"/>
<dbReference type="PANTHER" id="PTHR21092">
    <property type="entry name" value="NICASTRIN"/>
    <property type="match status" value="1"/>
</dbReference>
<evidence type="ECO:0000256" key="1">
    <source>
        <dbReference type="ARBA" id="ARBA00004479"/>
    </source>
</evidence>
<dbReference type="SUPFAM" id="SSF53187">
    <property type="entry name" value="Zn-dependent exopeptidases"/>
    <property type="match status" value="1"/>
</dbReference>
<keyword evidence="4 10" id="KW-0812">Transmembrane</keyword>
<proteinExistence type="inferred from homology"/>
<feature type="domain" description="Nicastrin small lobe" evidence="12">
    <location>
        <begin position="48"/>
        <end position="188"/>
    </location>
</feature>
<evidence type="ECO:0000256" key="11">
    <source>
        <dbReference type="SAM" id="SignalP"/>
    </source>
</evidence>
<evidence type="ECO:0000256" key="9">
    <source>
        <dbReference type="ARBA" id="ARBA00023180"/>
    </source>
</evidence>
<feature type="signal peptide" evidence="11">
    <location>
        <begin position="1"/>
        <end position="30"/>
    </location>
</feature>
<evidence type="ECO:0000256" key="10">
    <source>
        <dbReference type="SAM" id="Phobius"/>
    </source>
</evidence>
<dbReference type="Pfam" id="PF05450">
    <property type="entry name" value="Nicastrin"/>
    <property type="match status" value="1"/>
</dbReference>
<evidence type="ECO:0000256" key="7">
    <source>
        <dbReference type="ARBA" id="ARBA00022989"/>
    </source>
</evidence>
<evidence type="ECO:0000256" key="3">
    <source>
        <dbReference type="ARBA" id="ARBA00015303"/>
    </source>
</evidence>
<evidence type="ECO:0000256" key="8">
    <source>
        <dbReference type="ARBA" id="ARBA00023136"/>
    </source>
</evidence>
<dbReference type="VEuPathDB" id="FungiDB:H310_11498"/>
<keyword evidence="7 10" id="KW-1133">Transmembrane helix</keyword>
<dbReference type="PANTHER" id="PTHR21092:SF0">
    <property type="entry name" value="NICASTRIN"/>
    <property type="match status" value="1"/>
</dbReference>
<dbReference type="GO" id="GO:0016485">
    <property type="term" value="P:protein processing"/>
    <property type="evidence" value="ECO:0007669"/>
    <property type="project" value="InterPro"/>
</dbReference>
<dbReference type="EMBL" id="KI913983">
    <property type="protein sequence ID" value="ETV94832.1"/>
    <property type="molecule type" value="Genomic_DNA"/>
</dbReference>
<evidence type="ECO:0000256" key="2">
    <source>
        <dbReference type="ARBA" id="ARBA00007717"/>
    </source>
</evidence>
<evidence type="ECO:0000313" key="13">
    <source>
        <dbReference type="EMBL" id="ETV94832.1"/>
    </source>
</evidence>
<feature type="transmembrane region" description="Helical" evidence="10">
    <location>
        <begin position="689"/>
        <end position="708"/>
    </location>
</feature>
<dbReference type="AlphaFoldDB" id="A0A024TNB7"/>
<dbReference type="GO" id="GO:0007219">
    <property type="term" value="P:Notch signaling pathway"/>
    <property type="evidence" value="ECO:0007669"/>
    <property type="project" value="UniProtKB-KW"/>
</dbReference>
<name>A0A024TNB7_9STRA</name>
<dbReference type="Pfam" id="PF18266">
    <property type="entry name" value="Ncstrn_small"/>
    <property type="match status" value="1"/>
</dbReference>
<gene>
    <name evidence="13" type="ORF">H310_11498</name>
</gene>
<evidence type="ECO:0000256" key="5">
    <source>
        <dbReference type="ARBA" id="ARBA00022729"/>
    </source>
</evidence>
<dbReference type="GeneID" id="20088548"/>
<keyword evidence="6" id="KW-0914">Notch signaling pathway</keyword>
<dbReference type="OrthoDB" id="10265862at2759"/>
<evidence type="ECO:0000256" key="6">
    <source>
        <dbReference type="ARBA" id="ARBA00022976"/>
    </source>
</evidence>
<sequence>MKLCGVPTLPVSVVMVTMLGLLETSRGVNAGAVTSGAPQNPVVPGGECVRMFHSKGNVGCFSLDKDGSRARLVSVSTASALNRDTLKENSIVLLPDSLFTSENVAKLNGEFIKGLLVYPTPTSPFNYDSTHPQGKGTVDGVLNPVFGDYEWNPLGRDIMSSSLPYPVLEVESEAKAKEFLDLARKNEHAPAEATFGVVYRGAMDYYFGPAKMDSITCLNFRNIYGDRSPKCLPVGGQSAWGVKGDLSSPRPAIVAMASMDTTSFSHVYAPGANAGASGLVALLAAADALKTIPSSALKKNIVFSAFQGESYGFVGSRRFLADLKQAKASPHGVCASPITTPTPFGSSHCASPVRSSLAFTSLSLDSIDLAVHVDQVAQGNAWFVHPNPNAASKAVMDALTNAPSAKSRVQVSTATAALPPGPLVSFLNDQEFGNASLASAVLSGYDTAFSSTYHSRRDTNTSNADAAENIATAAQVLAEALFASSAAVAGSELLASIQVNATLVRALWTCITTQWNCPLMQAMSKPAVASMNEYLAFTATSSPSFVEPVRLYTSVYSDNRMPTVVVNKSYVVADLRDMKWDNAFKLHLYPNAYETFTRAFLASALRDVDPHAPACASNKDCNMDGGDECVYPGVCSRRRAYFHDALSPGLKREPTVGHYTVVNASMPLWTEPNWMTLGTFVYPDPGTTIGYVALGTGAVSIVVGYVVARRFVAHFRKQKLL</sequence>
<dbReference type="InterPro" id="IPR041084">
    <property type="entry name" value="Ncstrn_small"/>
</dbReference>
<dbReference type="RefSeq" id="XP_008876423.1">
    <property type="nucleotide sequence ID" value="XM_008878201.1"/>
</dbReference>